<dbReference type="InterPro" id="IPR051912">
    <property type="entry name" value="Alkylbase_DNA_Glycosylase/TA"/>
</dbReference>
<dbReference type="InterPro" id="IPR003265">
    <property type="entry name" value="HhH-GPD_domain"/>
</dbReference>
<organism evidence="6 7">
    <name type="scientific">Deinococcus lacus</name>
    <dbReference type="NCBI Taxonomy" id="392561"/>
    <lineage>
        <taxon>Bacteria</taxon>
        <taxon>Thermotogati</taxon>
        <taxon>Deinococcota</taxon>
        <taxon>Deinococci</taxon>
        <taxon>Deinococcales</taxon>
        <taxon>Deinococcaceae</taxon>
        <taxon>Deinococcus</taxon>
    </lineage>
</organism>
<feature type="domain" description="HhH-GPD" evidence="5">
    <location>
        <begin position="54"/>
        <end position="201"/>
    </location>
</feature>
<name>A0ABW1YCB7_9DEIO</name>
<dbReference type="Proteomes" id="UP001596297">
    <property type="component" value="Unassembled WGS sequence"/>
</dbReference>
<evidence type="ECO:0000313" key="6">
    <source>
        <dbReference type="EMBL" id="MFC6591971.1"/>
    </source>
</evidence>
<dbReference type="SUPFAM" id="SSF48150">
    <property type="entry name" value="DNA-glycosylase"/>
    <property type="match status" value="1"/>
</dbReference>
<evidence type="ECO:0000313" key="7">
    <source>
        <dbReference type="Proteomes" id="UP001596297"/>
    </source>
</evidence>
<dbReference type="PANTHER" id="PTHR43003:SF5">
    <property type="entry name" value="DNA-3-METHYLADENINE GLYCOSYLASE"/>
    <property type="match status" value="1"/>
</dbReference>
<dbReference type="EMBL" id="JBHSWD010000001">
    <property type="protein sequence ID" value="MFC6591971.1"/>
    <property type="molecule type" value="Genomic_DNA"/>
</dbReference>
<keyword evidence="7" id="KW-1185">Reference proteome</keyword>
<sequence>MPLTPPAAHAEALRSLDRDPLLAAVIGSVVARSGYLPALEPAPDPFGRLVRSVAGQQLSVRAAATIYARLEAQLGEMTPPRLAGASGDELRAAGLSWAKVRTVQALAQASLEGQIDFAQLPALSDEAVISQLVTVPGIGRWTAEMFLMFGLARPDVFSFGDLALRRALERHYGAPDIWADAVAAWSPHRTLAARYLWASGNP</sequence>
<protein>
    <recommendedName>
        <fullName evidence="2">DNA-3-methyladenine glycosylase II</fullName>
        <ecNumber evidence="2">3.2.2.21</ecNumber>
    </recommendedName>
</protein>
<evidence type="ECO:0000256" key="3">
    <source>
        <dbReference type="ARBA" id="ARBA00022763"/>
    </source>
</evidence>
<accession>A0ABW1YCB7</accession>
<comment type="catalytic activity">
    <reaction evidence="1">
        <text>Hydrolysis of alkylated DNA, releasing 3-methyladenine, 3-methylguanine, 7-methylguanine and 7-methyladenine.</text>
        <dbReference type="EC" id="3.2.2.21"/>
    </reaction>
</comment>
<dbReference type="Gene3D" id="1.10.1670.40">
    <property type="match status" value="1"/>
</dbReference>
<keyword evidence="3" id="KW-0227">DNA damage</keyword>
<evidence type="ECO:0000256" key="4">
    <source>
        <dbReference type="ARBA" id="ARBA00023204"/>
    </source>
</evidence>
<dbReference type="Pfam" id="PF00730">
    <property type="entry name" value="HhH-GPD"/>
    <property type="match status" value="1"/>
</dbReference>
<dbReference type="InterPro" id="IPR011257">
    <property type="entry name" value="DNA_glycosylase"/>
</dbReference>
<dbReference type="PANTHER" id="PTHR43003">
    <property type="entry name" value="DNA-3-METHYLADENINE GLYCOSYLASE"/>
    <property type="match status" value="1"/>
</dbReference>
<gene>
    <name evidence="6" type="ORF">ACFP81_08115</name>
</gene>
<dbReference type="Gene3D" id="1.10.340.30">
    <property type="entry name" value="Hypothetical protein, domain 2"/>
    <property type="match status" value="1"/>
</dbReference>
<reference evidence="7" key="1">
    <citation type="journal article" date="2019" name="Int. J. Syst. Evol. Microbiol.">
        <title>The Global Catalogue of Microorganisms (GCM) 10K type strain sequencing project: providing services to taxonomists for standard genome sequencing and annotation.</title>
        <authorList>
            <consortium name="The Broad Institute Genomics Platform"/>
            <consortium name="The Broad Institute Genome Sequencing Center for Infectious Disease"/>
            <person name="Wu L."/>
            <person name="Ma J."/>
        </authorList>
    </citation>
    <scope>NUCLEOTIDE SEQUENCE [LARGE SCALE GENOMIC DNA]</scope>
    <source>
        <strain evidence="7">CGMCC 1.15772</strain>
    </source>
</reference>
<dbReference type="CDD" id="cd00056">
    <property type="entry name" value="ENDO3c"/>
    <property type="match status" value="1"/>
</dbReference>
<keyword evidence="4" id="KW-0234">DNA repair</keyword>
<evidence type="ECO:0000256" key="1">
    <source>
        <dbReference type="ARBA" id="ARBA00000086"/>
    </source>
</evidence>
<proteinExistence type="predicted"/>
<evidence type="ECO:0000256" key="2">
    <source>
        <dbReference type="ARBA" id="ARBA00012000"/>
    </source>
</evidence>
<comment type="caution">
    <text evidence="6">The sequence shown here is derived from an EMBL/GenBank/DDBJ whole genome shotgun (WGS) entry which is preliminary data.</text>
</comment>
<dbReference type="SMART" id="SM00478">
    <property type="entry name" value="ENDO3c"/>
    <property type="match status" value="1"/>
</dbReference>
<dbReference type="RefSeq" id="WP_380082986.1">
    <property type="nucleotide sequence ID" value="NZ_JBHSWD010000001.1"/>
</dbReference>
<evidence type="ECO:0000259" key="5">
    <source>
        <dbReference type="SMART" id="SM00478"/>
    </source>
</evidence>
<dbReference type="EC" id="3.2.2.21" evidence="2"/>